<evidence type="ECO:0000313" key="3">
    <source>
        <dbReference type="Proteomes" id="UP001600888"/>
    </source>
</evidence>
<accession>A0ABR4FC99</accession>
<organism evidence="2 3">
    <name type="scientific">Diaporthe vaccinii</name>
    <dbReference type="NCBI Taxonomy" id="105482"/>
    <lineage>
        <taxon>Eukaryota</taxon>
        <taxon>Fungi</taxon>
        <taxon>Dikarya</taxon>
        <taxon>Ascomycota</taxon>
        <taxon>Pezizomycotina</taxon>
        <taxon>Sordariomycetes</taxon>
        <taxon>Sordariomycetidae</taxon>
        <taxon>Diaporthales</taxon>
        <taxon>Diaporthaceae</taxon>
        <taxon>Diaporthe</taxon>
        <taxon>Diaporthe eres species complex</taxon>
    </lineage>
</organism>
<evidence type="ECO:0000313" key="2">
    <source>
        <dbReference type="EMBL" id="KAL2292150.1"/>
    </source>
</evidence>
<feature type="region of interest" description="Disordered" evidence="1">
    <location>
        <begin position="508"/>
        <end position="539"/>
    </location>
</feature>
<protein>
    <submittedName>
        <fullName evidence="2">Uncharacterized protein</fullName>
    </submittedName>
</protein>
<name>A0ABR4FC99_9PEZI</name>
<sequence length="652" mass="74019">MATDMGSPENMSLRNALNNSLGQNPRFVEGMEIVDLAFHGTPENYGTVKQVNSRAEMQDLLGLGLCTAPQAGRTLQVQTKIYTFLEGFCQEISTNQRYSAPGENELQSDDGLGSVVPEYDADLDELGDKERFEDFLETHYDLVPYSKPYTIDWEYLEALADRQLRRAEKRLKDMKESPLAFMNELDSARNHSIDMLRAMPGDRRMAWSRMNDLTLAGWAQHLGTALKDIMDACDTWRRVYTLIVKNAQAAKSYDGHQSELMEQSDSYRDNYYHLVLMAQIYEDRHRWLIQIMKTSYGLRDMFAMDMTTKKSRYYRQPKFLAVLNFVAIIDALENDDSRNALGLWTIVAEINELMQDEKTLGIYISDYVRQYVEDLHAMGSIARALQTLAKVYPNTLPTNAKREDWDFARPISRLIALCNAAENRAIATGPLGDTVLGQLCEDILETPLDQYLAYSTEVQPQQVALSQTMSRSEDRLSAFWIFLEDKLRLERALSKEVQDVLDDAHPLETYFRTGNTPPRGPRRRAEDPGILPAAPDDYRPSKLISSAARRNAALTRNVEVQVPRPPEPGAVAPAPEQDERPQIELGQRAFGTLRLLMGPVTAAQPGSIPWSDILRLMDEVGFNHQVAHGSARRFIPRENLRQTQVMHIPSSV</sequence>
<keyword evidence="3" id="KW-1185">Reference proteome</keyword>
<dbReference type="EMBL" id="JBAWTH010000004">
    <property type="protein sequence ID" value="KAL2292150.1"/>
    <property type="molecule type" value="Genomic_DNA"/>
</dbReference>
<proteinExistence type="predicted"/>
<comment type="caution">
    <text evidence="2">The sequence shown here is derived from an EMBL/GenBank/DDBJ whole genome shotgun (WGS) entry which is preliminary data.</text>
</comment>
<dbReference type="Proteomes" id="UP001600888">
    <property type="component" value="Unassembled WGS sequence"/>
</dbReference>
<reference evidence="2 3" key="1">
    <citation type="submission" date="2024-03" db="EMBL/GenBank/DDBJ databases">
        <title>A high-quality draft genome sequence of Diaporthe vaccinii, a causative agent of upright dieback and viscid rot disease in cranberry plants.</title>
        <authorList>
            <person name="Sarrasin M."/>
            <person name="Lang B.F."/>
            <person name="Burger G."/>
        </authorList>
    </citation>
    <scope>NUCLEOTIDE SEQUENCE [LARGE SCALE GENOMIC DNA]</scope>
    <source>
        <strain evidence="2 3">IS7</strain>
    </source>
</reference>
<evidence type="ECO:0000256" key="1">
    <source>
        <dbReference type="SAM" id="MobiDB-lite"/>
    </source>
</evidence>
<gene>
    <name evidence="2" type="ORF">FJTKL_10794</name>
</gene>